<organism evidence="1 2">
    <name type="scientific">Mucor saturninus</name>
    <dbReference type="NCBI Taxonomy" id="64648"/>
    <lineage>
        <taxon>Eukaryota</taxon>
        <taxon>Fungi</taxon>
        <taxon>Fungi incertae sedis</taxon>
        <taxon>Mucoromycota</taxon>
        <taxon>Mucoromycotina</taxon>
        <taxon>Mucoromycetes</taxon>
        <taxon>Mucorales</taxon>
        <taxon>Mucorineae</taxon>
        <taxon>Mucoraceae</taxon>
        <taxon>Mucor</taxon>
    </lineage>
</organism>
<proteinExistence type="predicted"/>
<name>A0A8H7VFH0_9FUNG</name>
<comment type="caution">
    <text evidence="1">The sequence shown here is derived from an EMBL/GenBank/DDBJ whole genome shotgun (WGS) entry which is preliminary data.</text>
</comment>
<reference evidence="1" key="1">
    <citation type="submission" date="2020-12" db="EMBL/GenBank/DDBJ databases">
        <title>Metabolic potential, ecology and presence of endohyphal bacteria is reflected in genomic diversity of Mucoromycotina.</title>
        <authorList>
            <person name="Muszewska A."/>
            <person name="Okrasinska A."/>
            <person name="Steczkiewicz K."/>
            <person name="Drgas O."/>
            <person name="Orlowska M."/>
            <person name="Perlinska-Lenart U."/>
            <person name="Aleksandrzak-Piekarczyk T."/>
            <person name="Szatraj K."/>
            <person name="Zielenkiewicz U."/>
            <person name="Pilsyk S."/>
            <person name="Malc E."/>
            <person name="Mieczkowski P."/>
            <person name="Kruszewska J.S."/>
            <person name="Biernat P."/>
            <person name="Pawlowska J."/>
        </authorList>
    </citation>
    <scope>NUCLEOTIDE SEQUENCE</scope>
    <source>
        <strain evidence="1">WA0000017839</strain>
    </source>
</reference>
<evidence type="ECO:0000313" key="2">
    <source>
        <dbReference type="Proteomes" id="UP000603453"/>
    </source>
</evidence>
<accession>A0A8H7VFH0</accession>
<dbReference type="EMBL" id="JAEPRD010000005">
    <property type="protein sequence ID" value="KAG2212574.1"/>
    <property type="molecule type" value="Genomic_DNA"/>
</dbReference>
<keyword evidence="2" id="KW-1185">Reference proteome</keyword>
<protein>
    <submittedName>
        <fullName evidence="1">Uncharacterized protein</fullName>
    </submittedName>
</protein>
<dbReference type="OrthoDB" id="2288255at2759"/>
<sequence>MAGDIKYLEAISASIQKIANEDKVVDWDDFVREERDLIISSYNGDNLNSFKGDWKRRFKNTLSHLNLSMEITSGERNAWKNLITDKIKVSRKPSTIQSSTSSTTNSSKHNNLISEEQRINVLKLYDDLNNENKWKLACSGRYVEDIMKEVVKTAKYEHPSASFIFDLADPIWLSKFTKDEFKEIKYFNNKKPEKINKELEEYIDSFDKEELKTARDYYNEASKKKFEFGGSYDQRWIQRSITDAAELFEFNDIINLVDFSEGDLLHHVWLFVYNCFRSGGIEAKLGERGSVASALGRNEKRGLEAVERRERKASGAKVDILFKVGGIHEVGCSEVGKDNVLAIDDKYLDDGMIKLPKTLRHMLKELVQVNPCKINELYTVGFLMMGLEMELVIMDIPAGNTITRISRSKRYPFPSKASNIGKDLPPLLEATLLGKQLMESLTKLIDTRKRKAFVLFDEDDDGSTTTIPNCFENNLSK</sequence>
<evidence type="ECO:0000313" key="1">
    <source>
        <dbReference type="EMBL" id="KAG2212574.1"/>
    </source>
</evidence>
<dbReference type="AlphaFoldDB" id="A0A8H7VFH0"/>
<gene>
    <name evidence="1" type="ORF">INT47_000550</name>
</gene>
<dbReference type="Proteomes" id="UP000603453">
    <property type="component" value="Unassembled WGS sequence"/>
</dbReference>